<keyword evidence="3" id="KW-1185">Reference proteome</keyword>
<evidence type="ECO:0000313" key="2">
    <source>
        <dbReference type="EMBL" id="NMP32173.1"/>
    </source>
</evidence>
<evidence type="ECO:0000313" key="3">
    <source>
        <dbReference type="Proteomes" id="UP000568664"/>
    </source>
</evidence>
<dbReference type="AlphaFoldDB" id="A0A7Y0LCR5"/>
<organism evidence="2 3">
    <name type="scientific">Thalassotalea algicola</name>
    <dbReference type="NCBI Taxonomy" id="2716224"/>
    <lineage>
        <taxon>Bacteria</taxon>
        <taxon>Pseudomonadati</taxon>
        <taxon>Pseudomonadota</taxon>
        <taxon>Gammaproteobacteria</taxon>
        <taxon>Alteromonadales</taxon>
        <taxon>Colwelliaceae</taxon>
        <taxon>Thalassotalea</taxon>
    </lineage>
</organism>
<proteinExistence type="predicted"/>
<evidence type="ECO:0000256" key="1">
    <source>
        <dbReference type="SAM" id="MobiDB-lite"/>
    </source>
</evidence>
<comment type="caution">
    <text evidence="2">The sequence shown here is derived from an EMBL/GenBank/DDBJ whole genome shotgun (WGS) entry which is preliminary data.</text>
</comment>
<dbReference type="RefSeq" id="WP_169075487.1">
    <property type="nucleotide sequence ID" value="NZ_JABBXH010000003.1"/>
</dbReference>
<sequence>MAHDDDKALSNINEELNNEDGTLAKQLADAQKEIADLKMQIMWMERSYE</sequence>
<protein>
    <submittedName>
        <fullName evidence="2">Uncharacterized protein</fullName>
    </submittedName>
</protein>
<reference evidence="2 3" key="1">
    <citation type="submission" date="2020-04" db="EMBL/GenBank/DDBJ databases">
        <title>Thalassotalea sp. M1531, isolated from the surface of marine red alga.</title>
        <authorList>
            <person name="Pang L."/>
            <person name="Lu D.-C."/>
        </authorList>
    </citation>
    <scope>NUCLEOTIDE SEQUENCE [LARGE SCALE GENOMIC DNA]</scope>
    <source>
        <strain evidence="2 3">M1531</strain>
    </source>
</reference>
<gene>
    <name evidence="2" type="ORF">HII17_11385</name>
</gene>
<accession>A0A7Y0LCR5</accession>
<feature type="region of interest" description="Disordered" evidence="1">
    <location>
        <begin position="1"/>
        <end position="21"/>
    </location>
</feature>
<name>A0A7Y0LCR5_9GAMM</name>
<dbReference type="EMBL" id="JABBXH010000003">
    <property type="protein sequence ID" value="NMP32173.1"/>
    <property type="molecule type" value="Genomic_DNA"/>
</dbReference>
<dbReference type="Proteomes" id="UP000568664">
    <property type="component" value="Unassembled WGS sequence"/>
</dbReference>